<accession>A0ABP0AS32</accession>
<evidence type="ECO:0008006" key="9">
    <source>
        <dbReference type="Google" id="ProtNLM"/>
    </source>
</evidence>
<dbReference type="EMBL" id="CAWUHC010000004">
    <property type="protein sequence ID" value="CAK7210073.1"/>
    <property type="molecule type" value="Genomic_DNA"/>
</dbReference>
<proteinExistence type="inferred from homology"/>
<name>A0ABP0AS32_9PEZI</name>
<dbReference type="InterPro" id="IPR001128">
    <property type="entry name" value="Cyt_P450"/>
</dbReference>
<dbReference type="InterPro" id="IPR050364">
    <property type="entry name" value="Cytochrome_P450_fung"/>
</dbReference>
<dbReference type="PRINTS" id="PR00463">
    <property type="entry name" value="EP450I"/>
</dbReference>
<dbReference type="Proteomes" id="UP001642406">
    <property type="component" value="Unassembled WGS sequence"/>
</dbReference>
<keyword evidence="6" id="KW-0472">Membrane</keyword>
<dbReference type="InterPro" id="IPR002401">
    <property type="entry name" value="Cyt_P450_E_grp-I"/>
</dbReference>
<gene>
    <name evidence="7" type="ORF">SBRCBS47491_000647</name>
</gene>
<keyword evidence="8" id="KW-1185">Reference proteome</keyword>
<evidence type="ECO:0000313" key="8">
    <source>
        <dbReference type="Proteomes" id="UP001642406"/>
    </source>
</evidence>
<reference evidence="7 8" key="1">
    <citation type="submission" date="2024-01" db="EMBL/GenBank/DDBJ databases">
        <authorList>
            <person name="Allen C."/>
            <person name="Tagirdzhanova G."/>
        </authorList>
    </citation>
    <scope>NUCLEOTIDE SEQUENCE [LARGE SCALE GENOMIC DNA]</scope>
</reference>
<feature type="transmembrane region" description="Helical" evidence="6">
    <location>
        <begin position="31"/>
        <end position="49"/>
    </location>
</feature>
<dbReference type="PANTHER" id="PTHR46300">
    <property type="entry name" value="P450, PUTATIVE (EUROFUNG)-RELATED-RELATED"/>
    <property type="match status" value="1"/>
</dbReference>
<protein>
    <recommendedName>
        <fullName evidence="9">Cytochrome P450</fullName>
    </recommendedName>
</protein>
<dbReference type="PRINTS" id="PR00385">
    <property type="entry name" value="P450"/>
</dbReference>
<keyword evidence="5" id="KW-0503">Monooxygenase</keyword>
<organism evidence="7 8">
    <name type="scientific">Sporothrix bragantina</name>
    <dbReference type="NCBI Taxonomy" id="671064"/>
    <lineage>
        <taxon>Eukaryota</taxon>
        <taxon>Fungi</taxon>
        <taxon>Dikarya</taxon>
        <taxon>Ascomycota</taxon>
        <taxon>Pezizomycotina</taxon>
        <taxon>Sordariomycetes</taxon>
        <taxon>Sordariomycetidae</taxon>
        <taxon>Ophiostomatales</taxon>
        <taxon>Ophiostomataceae</taxon>
        <taxon>Sporothrix</taxon>
    </lineage>
</organism>
<evidence type="ECO:0000256" key="3">
    <source>
        <dbReference type="ARBA" id="ARBA00023002"/>
    </source>
</evidence>
<dbReference type="SUPFAM" id="SSF48264">
    <property type="entry name" value="Cytochrome P450"/>
    <property type="match status" value="1"/>
</dbReference>
<evidence type="ECO:0000313" key="7">
    <source>
        <dbReference type="EMBL" id="CAK7210073.1"/>
    </source>
</evidence>
<dbReference type="CDD" id="cd11065">
    <property type="entry name" value="CYP64-like"/>
    <property type="match status" value="1"/>
</dbReference>
<evidence type="ECO:0000256" key="2">
    <source>
        <dbReference type="ARBA" id="ARBA00022723"/>
    </source>
</evidence>
<dbReference type="PANTHER" id="PTHR46300:SF2">
    <property type="entry name" value="CYTOCHROME P450 MONOOXYGENASE ALNH-RELATED"/>
    <property type="match status" value="1"/>
</dbReference>
<dbReference type="Pfam" id="PF00067">
    <property type="entry name" value="p450"/>
    <property type="match status" value="1"/>
</dbReference>
<keyword evidence="2" id="KW-0479">Metal-binding</keyword>
<evidence type="ECO:0000256" key="1">
    <source>
        <dbReference type="ARBA" id="ARBA00010617"/>
    </source>
</evidence>
<sequence length="555" mass="63572">MKSPESLDMPRLTAQFTALANSLSQSANKPVKYVLALAVVLVGLYLYLVPNSITDPRRRKLPPGPRHWPFIGNFYDLADGEQVRVKVREWHRKYGDVFYTKIGATDYIWLSSPKAVKDLMDRKSGIYSSRPYLPLAQDVASGNSRQLFMPYGPAWRNLRKHSHSLLNLGAATKYKPVQDFESKVVLQNLLDQPDKFYTINRRYSTSVIMLVAYGIRVPTFEDPIITKIFSVMENLSVIMAPGAFLVETFPALAKLPEFLVGNWYTWGKRTFKHDSKIYLDLWENLKKTSDEGKARDCFCKDFYLGKPEKNGIDNLLAAYTCGGLIEAGSETTATTINNWILGMLLYPDELKKAQEEIDRVVGLDRLPQWDDEKALPYLRAMIKETLRWRPVNKYGMYHSSTEDDWYEGHFIPKDSVVVLNWWAIHNDPSRYPEPDVFRPSRYLGKDLSAAEYIGINDPYERDHFAYGAGRRVCPGVHVAEKSLFIVISRIVWGFNIRKKIGLDGRPVEPTTVMMPGFLSIPTPFECDITPRSPERAKLIREAYAQSQAEGLHYRE</sequence>
<evidence type="ECO:0000256" key="5">
    <source>
        <dbReference type="ARBA" id="ARBA00023033"/>
    </source>
</evidence>
<evidence type="ECO:0000256" key="6">
    <source>
        <dbReference type="SAM" id="Phobius"/>
    </source>
</evidence>
<evidence type="ECO:0000256" key="4">
    <source>
        <dbReference type="ARBA" id="ARBA00023004"/>
    </source>
</evidence>
<comment type="caution">
    <text evidence="7">The sequence shown here is derived from an EMBL/GenBank/DDBJ whole genome shotgun (WGS) entry which is preliminary data.</text>
</comment>
<keyword evidence="4" id="KW-0408">Iron</keyword>
<dbReference type="InterPro" id="IPR036396">
    <property type="entry name" value="Cyt_P450_sf"/>
</dbReference>
<keyword evidence="6" id="KW-0812">Transmembrane</keyword>
<keyword evidence="6" id="KW-1133">Transmembrane helix</keyword>
<comment type="similarity">
    <text evidence="1">Belongs to the cytochrome P450 family.</text>
</comment>
<keyword evidence="3" id="KW-0560">Oxidoreductase</keyword>
<dbReference type="Gene3D" id="1.10.630.10">
    <property type="entry name" value="Cytochrome P450"/>
    <property type="match status" value="1"/>
</dbReference>